<dbReference type="AlphaFoldDB" id="A0A6J7FIZ8"/>
<proteinExistence type="predicted"/>
<dbReference type="InterPro" id="IPR036291">
    <property type="entry name" value="NAD(P)-bd_dom_sf"/>
</dbReference>
<dbReference type="GO" id="GO:0016616">
    <property type="term" value="F:oxidoreductase activity, acting on the CH-OH group of donors, NAD or NADP as acceptor"/>
    <property type="evidence" value="ECO:0007669"/>
    <property type="project" value="InterPro"/>
</dbReference>
<protein>
    <submittedName>
        <fullName evidence="5">Unannotated protein</fullName>
    </submittedName>
</protein>
<gene>
    <name evidence="5" type="ORF">UFOPK3376_03040</name>
</gene>
<dbReference type="InterPro" id="IPR029753">
    <property type="entry name" value="D-isomer_DH_CS"/>
</dbReference>
<sequence>MLFCTDTAWDRYGPELLAVAPQLADHVITMNGDELVSDADLARVTIAFFSGDAWPERTAHFISACLHAPNLQWLHTFSAGVDSPVFAEFVRRGARLTTSSGSSARPIAQTVALMILGLSRDAPAWMRAQQQHLWAPHMGEEVEGANLAIIGMGPIGEETARLGQALGMNVLGCRRSVSGDEPCETLTWDGLPRLLAWADYLVLALPLTNDTRDLIGAAELALMKPTARLINVGRGGLIDEPALIDALANGRLAGAGLDVFATEPLGADSPLWDMPNVIITPHNSGATELANHRGAQIFIDNMGRFVRGEPLRNEVSSDHVGGGTIAG</sequence>
<feature type="domain" description="D-isomer specific 2-hydroxyacid dehydrogenase NAD-binding" evidence="4">
    <location>
        <begin position="114"/>
        <end position="283"/>
    </location>
</feature>
<evidence type="ECO:0000256" key="1">
    <source>
        <dbReference type="ARBA" id="ARBA00023002"/>
    </source>
</evidence>
<dbReference type="GO" id="GO:0051287">
    <property type="term" value="F:NAD binding"/>
    <property type="evidence" value="ECO:0007669"/>
    <property type="project" value="InterPro"/>
</dbReference>
<dbReference type="Gene3D" id="3.40.50.720">
    <property type="entry name" value="NAD(P)-binding Rossmann-like Domain"/>
    <property type="match status" value="2"/>
</dbReference>
<evidence type="ECO:0000256" key="2">
    <source>
        <dbReference type="ARBA" id="ARBA00023027"/>
    </source>
</evidence>
<name>A0A6J7FIZ8_9ZZZZ</name>
<dbReference type="InterPro" id="IPR006139">
    <property type="entry name" value="D-isomer_2_OHA_DH_cat_dom"/>
</dbReference>
<feature type="domain" description="D-isomer specific 2-hydroxyacid dehydrogenase catalytic" evidence="3">
    <location>
        <begin position="51"/>
        <end position="315"/>
    </location>
</feature>
<keyword evidence="1" id="KW-0560">Oxidoreductase</keyword>
<dbReference type="Pfam" id="PF00389">
    <property type="entry name" value="2-Hacid_dh"/>
    <property type="match status" value="1"/>
</dbReference>
<dbReference type="InterPro" id="IPR006140">
    <property type="entry name" value="D-isomer_DH_NAD-bd"/>
</dbReference>
<dbReference type="Pfam" id="PF02826">
    <property type="entry name" value="2-Hacid_dh_C"/>
    <property type="match status" value="1"/>
</dbReference>
<dbReference type="EMBL" id="CAFBLP010000130">
    <property type="protein sequence ID" value="CAB4893908.1"/>
    <property type="molecule type" value="Genomic_DNA"/>
</dbReference>
<dbReference type="PANTHER" id="PTHR43333:SF1">
    <property type="entry name" value="D-ISOMER SPECIFIC 2-HYDROXYACID DEHYDROGENASE NAD-BINDING DOMAIN-CONTAINING PROTEIN"/>
    <property type="match status" value="1"/>
</dbReference>
<dbReference type="CDD" id="cd05300">
    <property type="entry name" value="2-Hacid_dh_1"/>
    <property type="match status" value="1"/>
</dbReference>
<evidence type="ECO:0000259" key="3">
    <source>
        <dbReference type="Pfam" id="PF00389"/>
    </source>
</evidence>
<dbReference type="PROSITE" id="PS00671">
    <property type="entry name" value="D_2_HYDROXYACID_DH_3"/>
    <property type="match status" value="1"/>
</dbReference>
<dbReference type="SUPFAM" id="SSF51735">
    <property type="entry name" value="NAD(P)-binding Rossmann-fold domains"/>
    <property type="match status" value="1"/>
</dbReference>
<evidence type="ECO:0000313" key="5">
    <source>
        <dbReference type="EMBL" id="CAB4893908.1"/>
    </source>
</evidence>
<evidence type="ECO:0000259" key="4">
    <source>
        <dbReference type="Pfam" id="PF02826"/>
    </source>
</evidence>
<dbReference type="PANTHER" id="PTHR43333">
    <property type="entry name" value="2-HACID_DH_C DOMAIN-CONTAINING PROTEIN"/>
    <property type="match status" value="1"/>
</dbReference>
<reference evidence="5" key="1">
    <citation type="submission" date="2020-05" db="EMBL/GenBank/DDBJ databases">
        <authorList>
            <person name="Chiriac C."/>
            <person name="Salcher M."/>
            <person name="Ghai R."/>
            <person name="Kavagutti S V."/>
        </authorList>
    </citation>
    <scope>NUCLEOTIDE SEQUENCE</scope>
</reference>
<keyword evidence="2" id="KW-0520">NAD</keyword>
<accession>A0A6J7FIZ8</accession>
<organism evidence="5">
    <name type="scientific">freshwater metagenome</name>
    <dbReference type="NCBI Taxonomy" id="449393"/>
    <lineage>
        <taxon>unclassified sequences</taxon>
        <taxon>metagenomes</taxon>
        <taxon>ecological metagenomes</taxon>
    </lineage>
</organism>